<feature type="compositionally biased region" description="Polar residues" evidence="1">
    <location>
        <begin position="334"/>
        <end position="344"/>
    </location>
</feature>
<feature type="region of interest" description="Disordered" evidence="1">
    <location>
        <begin position="309"/>
        <end position="344"/>
    </location>
</feature>
<dbReference type="AlphaFoldDB" id="A0A834LW34"/>
<dbReference type="OrthoDB" id="1661341at2759"/>
<dbReference type="EMBL" id="WJXA01000002">
    <property type="protein sequence ID" value="KAF7150329.1"/>
    <property type="molecule type" value="Genomic_DNA"/>
</dbReference>
<organism evidence="2 3">
    <name type="scientific">Rhododendron simsii</name>
    <name type="common">Sims's rhododendron</name>
    <dbReference type="NCBI Taxonomy" id="118357"/>
    <lineage>
        <taxon>Eukaryota</taxon>
        <taxon>Viridiplantae</taxon>
        <taxon>Streptophyta</taxon>
        <taxon>Embryophyta</taxon>
        <taxon>Tracheophyta</taxon>
        <taxon>Spermatophyta</taxon>
        <taxon>Magnoliopsida</taxon>
        <taxon>eudicotyledons</taxon>
        <taxon>Gunneridae</taxon>
        <taxon>Pentapetalae</taxon>
        <taxon>asterids</taxon>
        <taxon>Ericales</taxon>
        <taxon>Ericaceae</taxon>
        <taxon>Ericoideae</taxon>
        <taxon>Rhodoreae</taxon>
        <taxon>Rhododendron</taxon>
    </lineage>
</organism>
<evidence type="ECO:0000313" key="3">
    <source>
        <dbReference type="Proteomes" id="UP000626092"/>
    </source>
</evidence>
<dbReference type="Proteomes" id="UP000626092">
    <property type="component" value="Unassembled WGS sequence"/>
</dbReference>
<accession>A0A834LW34</accession>
<feature type="compositionally biased region" description="Polar residues" evidence="1">
    <location>
        <begin position="162"/>
        <end position="174"/>
    </location>
</feature>
<proteinExistence type="predicted"/>
<feature type="region of interest" description="Disordered" evidence="1">
    <location>
        <begin position="158"/>
        <end position="193"/>
    </location>
</feature>
<protein>
    <submittedName>
        <fullName evidence="2">Uncharacterized protein</fullName>
    </submittedName>
</protein>
<evidence type="ECO:0000313" key="2">
    <source>
        <dbReference type="EMBL" id="KAF7150329.1"/>
    </source>
</evidence>
<name>A0A834LW34_RHOSS</name>
<keyword evidence="3" id="KW-1185">Reference proteome</keyword>
<gene>
    <name evidence="2" type="ORF">RHSIM_Rhsim02G0250200</name>
</gene>
<reference evidence="2" key="1">
    <citation type="submission" date="2019-11" db="EMBL/GenBank/DDBJ databases">
        <authorList>
            <person name="Liu Y."/>
            <person name="Hou J."/>
            <person name="Li T.-Q."/>
            <person name="Guan C.-H."/>
            <person name="Wu X."/>
            <person name="Wu H.-Z."/>
            <person name="Ling F."/>
            <person name="Zhang R."/>
            <person name="Shi X.-G."/>
            <person name="Ren J.-P."/>
            <person name="Chen E.-F."/>
            <person name="Sun J.-M."/>
        </authorList>
    </citation>
    <scope>NUCLEOTIDE SEQUENCE</scope>
    <source>
        <strain evidence="2">Adult_tree_wgs_1</strain>
        <tissue evidence="2">Leaves</tissue>
    </source>
</reference>
<evidence type="ECO:0000256" key="1">
    <source>
        <dbReference type="SAM" id="MobiDB-lite"/>
    </source>
</evidence>
<sequence>MEILKVKGQKYKDGDEGIHNSIHESVALPLWDRISSFEIGFTCLYRLYMLHQRVKNQLFQVNGTRLSGKVSADYIARFRNMESLALQANPDAKRLRGKKIEMLNELAIVCGNDQVCSAKDLNANYSRKTNISDDEYSPTSDFNDNVVGEDLCDISTGGGNGFSTQQGNTSSQIPTLGKPSRGPAKPLKYRSTKPKGAELMSATMASVVTNMARLADAYEKSLPCMDYNELYKAPVDVDDIDINSRMNAFDFLSNRMQKKHTNISHKSFRGFPGSKHVYIFKVSLSTSLASFGSRGRIDSAPSGAKAIRKRELEGFKDPRHEATVPRFKRASMTRLESVSSNPTK</sequence>
<comment type="caution">
    <text evidence="2">The sequence shown here is derived from an EMBL/GenBank/DDBJ whole genome shotgun (WGS) entry which is preliminary data.</text>
</comment>
<feature type="compositionally biased region" description="Basic and acidic residues" evidence="1">
    <location>
        <begin position="309"/>
        <end position="323"/>
    </location>
</feature>